<dbReference type="Gene3D" id="3.30.230.130">
    <property type="entry name" value="Cullin, Chain C, Domain 2"/>
    <property type="match status" value="1"/>
</dbReference>
<keyword evidence="4" id="KW-1185">Reference proteome</keyword>
<dbReference type="InterPro" id="IPR016158">
    <property type="entry name" value="Cullin_homology"/>
</dbReference>
<dbReference type="Pfam" id="PF26557">
    <property type="entry name" value="Cullin_AB"/>
    <property type="match status" value="1"/>
</dbReference>
<sequence>MYNRTYAVQGIDYAREVTPHLRKELQVSEFQALVLLQFNGEQNEPITYASIAEATAIEDTELKRILLSLAAGKGQRVLIKHPMYTFLFESALRTLDALIRSPPADTT</sequence>
<feature type="domain" description="Cullin family profile" evidence="2">
    <location>
        <begin position="1"/>
        <end position="70"/>
    </location>
</feature>
<dbReference type="PROSITE" id="PS50069">
    <property type="entry name" value="CULLIN_2"/>
    <property type="match status" value="1"/>
</dbReference>
<dbReference type="GO" id="GO:0031625">
    <property type="term" value="F:ubiquitin protein ligase binding"/>
    <property type="evidence" value="ECO:0007669"/>
    <property type="project" value="InterPro"/>
</dbReference>
<evidence type="ECO:0000313" key="4">
    <source>
        <dbReference type="Proteomes" id="UP000272942"/>
    </source>
</evidence>
<evidence type="ECO:0000259" key="2">
    <source>
        <dbReference type="PROSITE" id="PS50069"/>
    </source>
</evidence>
<evidence type="ECO:0000313" key="3">
    <source>
        <dbReference type="EMBL" id="VDP95028.1"/>
    </source>
</evidence>
<dbReference type="GO" id="GO:0006511">
    <property type="term" value="P:ubiquitin-dependent protein catabolic process"/>
    <property type="evidence" value="ECO:0007669"/>
    <property type="project" value="InterPro"/>
</dbReference>
<evidence type="ECO:0000313" key="5">
    <source>
        <dbReference type="WBParaSite" id="ECPE_0001776501-mRNA-1"/>
    </source>
</evidence>
<dbReference type="OrthoDB" id="27073at2759"/>
<comment type="similarity">
    <text evidence="1">Belongs to the cullin family.</text>
</comment>
<name>A0A183BET5_9TREM</name>
<dbReference type="WBParaSite" id="ECPE_0001776501-mRNA-1">
    <property type="protein sequence ID" value="ECPE_0001776501-mRNA-1"/>
    <property type="gene ID" value="ECPE_0001776501"/>
</dbReference>
<accession>A0A183BET5</accession>
<dbReference type="Proteomes" id="UP000272942">
    <property type="component" value="Unassembled WGS sequence"/>
</dbReference>
<organism evidence="5">
    <name type="scientific">Echinostoma caproni</name>
    <dbReference type="NCBI Taxonomy" id="27848"/>
    <lineage>
        <taxon>Eukaryota</taxon>
        <taxon>Metazoa</taxon>
        <taxon>Spiralia</taxon>
        <taxon>Lophotrochozoa</taxon>
        <taxon>Platyhelminthes</taxon>
        <taxon>Trematoda</taxon>
        <taxon>Digenea</taxon>
        <taxon>Plagiorchiida</taxon>
        <taxon>Echinostomata</taxon>
        <taxon>Echinostomatoidea</taxon>
        <taxon>Echinostomatidae</taxon>
        <taxon>Echinostoma</taxon>
    </lineage>
</organism>
<reference evidence="5" key="1">
    <citation type="submission" date="2016-06" db="UniProtKB">
        <authorList>
            <consortium name="WormBaseParasite"/>
        </authorList>
    </citation>
    <scope>IDENTIFICATION</scope>
</reference>
<dbReference type="SUPFAM" id="SSF75632">
    <property type="entry name" value="Cullin homology domain"/>
    <property type="match status" value="1"/>
</dbReference>
<gene>
    <name evidence="3" type="ORF">ECPE_LOCUS17720</name>
</gene>
<proteinExistence type="inferred from homology"/>
<evidence type="ECO:0000256" key="1">
    <source>
        <dbReference type="PROSITE-ProRule" id="PRU00330"/>
    </source>
</evidence>
<reference evidence="3 4" key="2">
    <citation type="submission" date="2018-11" db="EMBL/GenBank/DDBJ databases">
        <authorList>
            <consortium name="Pathogen Informatics"/>
        </authorList>
    </citation>
    <scope>NUCLEOTIDE SEQUENCE [LARGE SCALE GENOMIC DNA]</scope>
    <source>
        <strain evidence="3 4">Egypt</strain>
    </source>
</reference>
<dbReference type="PANTHER" id="PTHR11932">
    <property type="entry name" value="CULLIN"/>
    <property type="match status" value="1"/>
</dbReference>
<dbReference type="EMBL" id="UZAN01071060">
    <property type="protein sequence ID" value="VDP95028.1"/>
    <property type="molecule type" value="Genomic_DNA"/>
</dbReference>
<protein>
    <submittedName>
        <fullName evidence="5">CULLIN_2 domain-containing protein</fullName>
    </submittedName>
</protein>
<dbReference type="InterPro" id="IPR059120">
    <property type="entry name" value="Cullin-like_AB"/>
</dbReference>
<dbReference type="InterPro" id="IPR036317">
    <property type="entry name" value="Cullin_homology_sf"/>
</dbReference>
<dbReference type="AlphaFoldDB" id="A0A183BET5"/>
<dbReference type="InterPro" id="IPR045093">
    <property type="entry name" value="Cullin"/>
</dbReference>